<organism evidence="1 2">
    <name type="scientific">Lophium mytilinum</name>
    <dbReference type="NCBI Taxonomy" id="390894"/>
    <lineage>
        <taxon>Eukaryota</taxon>
        <taxon>Fungi</taxon>
        <taxon>Dikarya</taxon>
        <taxon>Ascomycota</taxon>
        <taxon>Pezizomycotina</taxon>
        <taxon>Dothideomycetes</taxon>
        <taxon>Pleosporomycetidae</taxon>
        <taxon>Mytilinidiales</taxon>
        <taxon>Mytilinidiaceae</taxon>
        <taxon>Lophium</taxon>
    </lineage>
</organism>
<proteinExistence type="predicted"/>
<sequence length="73" mass="8059">MASVLYRLRGVFWHCNTKCAKLLAFYSIALLWAFTPTVQLAGCGTCGVARVMRVVQAWSIGSPGSCFRPRFSV</sequence>
<dbReference type="Proteomes" id="UP000799750">
    <property type="component" value="Unassembled WGS sequence"/>
</dbReference>
<keyword evidence="2" id="KW-1185">Reference proteome</keyword>
<protein>
    <submittedName>
        <fullName evidence="1">Uncharacterized protein</fullName>
    </submittedName>
</protein>
<accession>A0A6A6QRW0</accession>
<dbReference type="EMBL" id="MU004190">
    <property type="protein sequence ID" value="KAF2494493.1"/>
    <property type="molecule type" value="Genomic_DNA"/>
</dbReference>
<dbReference type="AlphaFoldDB" id="A0A6A6QRW0"/>
<gene>
    <name evidence="1" type="ORF">BU16DRAFT_41058</name>
</gene>
<reference evidence="1" key="1">
    <citation type="journal article" date="2020" name="Stud. Mycol.">
        <title>101 Dothideomycetes genomes: a test case for predicting lifestyles and emergence of pathogens.</title>
        <authorList>
            <person name="Haridas S."/>
            <person name="Albert R."/>
            <person name="Binder M."/>
            <person name="Bloem J."/>
            <person name="Labutti K."/>
            <person name="Salamov A."/>
            <person name="Andreopoulos B."/>
            <person name="Baker S."/>
            <person name="Barry K."/>
            <person name="Bills G."/>
            <person name="Bluhm B."/>
            <person name="Cannon C."/>
            <person name="Castanera R."/>
            <person name="Culley D."/>
            <person name="Daum C."/>
            <person name="Ezra D."/>
            <person name="Gonzalez J."/>
            <person name="Henrissat B."/>
            <person name="Kuo A."/>
            <person name="Liang C."/>
            <person name="Lipzen A."/>
            <person name="Lutzoni F."/>
            <person name="Magnuson J."/>
            <person name="Mondo S."/>
            <person name="Nolan M."/>
            <person name="Ohm R."/>
            <person name="Pangilinan J."/>
            <person name="Park H.-J."/>
            <person name="Ramirez L."/>
            <person name="Alfaro M."/>
            <person name="Sun H."/>
            <person name="Tritt A."/>
            <person name="Yoshinaga Y."/>
            <person name="Zwiers L.-H."/>
            <person name="Turgeon B."/>
            <person name="Goodwin S."/>
            <person name="Spatafora J."/>
            <person name="Crous P."/>
            <person name="Grigoriev I."/>
        </authorList>
    </citation>
    <scope>NUCLEOTIDE SEQUENCE</scope>
    <source>
        <strain evidence="1">CBS 269.34</strain>
    </source>
</reference>
<evidence type="ECO:0000313" key="2">
    <source>
        <dbReference type="Proteomes" id="UP000799750"/>
    </source>
</evidence>
<name>A0A6A6QRW0_9PEZI</name>
<evidence type="ECO:0000313" key="1">
    <source>
        <dbReference type="EMBL" id="KAF2494493.1"/>
    </source>
</evidence>